<dbReference type="RefSeq" id="XP_037219111.1">
    <property type="nucleotide sequence ID" value="XM_037363467.1"/>
</dbReference>
<evidence type="ECO:0000256" key="4">
    <source>
        <dbReference type="ARBA" id="ARBA00023239"/>
    </source>
</evidence>
<dbReference type="PANTHER" id="PTHR11999">
    <property type="entry name" value="GROUP II PYRIDOXAL-5-PHOSPHATE DECARBOXYLASE"/>
    <property type="match status" value="1"/>
</dbReference>
<dbReference type="GO" id="GO:0030170">
    <property type="term" value="F:pyridoxal phosphate binding"/>
    <property type="evidence" value="ECO:0007669"/>
    <property type="project" value="InterPro"/>
</dbReference>
<evidence type="ECO:0000313" key="8">
    <source>
        <dbReference type="Proteomes" id="UP000636479"/>
    </source>
</evidence>
<evidence type="ECO:0000256" key="6">
    <source>
        <dbReference type="RuleBase" id="RU000382"/>
    </source>
</evidence>
<dbReference type="Proteomes" id="UP000636479">
    <property type="component" value="Unassembled WGS sequence"/>
</dbReference>
<dbReference type="InterPro" id="IPR010977">
    <property type="entry name" value="Aromatic_deC"/>
</dbReference>
<dbReference type="GO" id="GO:0019752">
    <property type="term" value="P:carboxylic acid metabolic process"/>
    <property type="evidence" value="ECO:0007669"/>
    <property type="project" value="InterPro"/>
</dbReference>
<organism evidence="7 8">
    <name type="scientific">Mycena indigotica</name>
    <dbReference type="NCBI Taxonomy" id="2126181"/>
    <lineage>
        <taxon>Eukaryota</taxon>
        <taxon>Fungi</taxon>
        <taxon>Dikarya</taxon>
        <taxon>Basidiomycota</taxon>
        <taxon>Agaricomycotina</taxon>
        <taxon>Agaricomycetes</taxon>
        <taxon>Agaricomycetidae</taxon>
        <taxon>Agaricales</taxon>
        <taxon>Marasmiineae</taxon>
        <taxon>Mycenaceae</taxon>
        <taxon>Mycena</taxon>
    </lineage>
</organism>
<sequence>MPHSGCLNDYAASVESILLAQDHAALPPHSAIQRAELSLPKTLPESGLGFERIKQHLEEDIVPALNGSSLSANYYGFVTGGATMASLFADWLVSAVDQNPQVHSPTETIASDVDHVALRLLQQLLGLDENLFNGRIFTTGATGSNILALALGREYVVASAGRRLSPPTNTSIAQLGVLKACKLAGVNRIQILSAMPHSSLIKAASVVGLGHAAVITLPLSVEEPWKFDLAAVERHLKAANVASIISVSAGEVNTGRFTTSGDEMVKLRALADEHGAWLHVDAAFGLPALVLPQRPEYKHIIEGVKFIELADSITGDLHKNTVQVPYDCGVFFPRHLALQQTVFQNAPLVVPDHGEIPSAHNLGVENSRRMRGLPVYASLLAYGRIWHQEILQSAAYELLPGPEIDKVYMIVLFCARDDTLNSQLTAKLNESGIIYVSPTSWNGRAAARIAVSNSRVEVKRDVERVIRELERVSAKS</sequence>
<evidence type="ECO:0000313" key="7">
    <source>
        <dbReference type="EMBL" id="KAF7301111.1"/>
    </source>
</evidence>
<dbReference type="InterPro" id="IPR015422">
    <property type="entry name" value="PyrdxlP-dep_Trfase_small"/>
</dbReference>
<comment type="cofactor">
    <cofactor evidence="1 5 6">
        <name>pyridoxal 5'-phosphate</name>
        <dbReference type="ChEBI" id="CHEBI:597326"/>
    </cofactor>
</comment>
<dbReference type="AlphaFoldDB" id="A0A8H6W331"/>
<keyword evidence="8" id="KW-1185">Reference proteome</keyword>
<protein>
    <recommendedName>
        <fullName evidence="9">Tyrosine decarboxylase</fullName>
    </recommendedName>
</protein>
<dbReference type="InterPro" id="IPR015421">
    <property type="entry name" value="PyrdxlP-dep_Trfase_major"/>
</dbReference>
<dbReference type="GO" id="GO:0005737">
    <property type="term" value="C:cytoplasm"/>
    <property type="evidence" value="ECO:0007669"/>
    <property type="project" value="TreeGrafter"/>
</dbReference>
<keyword evidence="4 6" id="KW-0456">Lyase</keyword>
<comment type="caution">
    <text evidence="7">The sequence shown here is derived from an EMBL/GenBank/DDBJ whole genome shotgun (WGS) entry which is preliminary data.</text>
</comment>
<dbReference type="GeneID" id="59345983"/>
<dbReference type="InterPro" id="IPR015424">
    <property type="entry name" value="PyrdxlP-dep_Trfase"/>
</dbReference>
<dbReference type="Gene3D" id="3.90.1150.10">
    <property type="entry name" value="Aspartate Aminotransferase, domain 1"/>
    <property type="match status" value="1"/>
</dbReference>
<proteinExistence type="inferred from homology"/>
<dbReference type="Gene3D" id="3.40.640.10">
    <property type="entry name" value="Type I PLP-dependent aspartate aminotransferase-like (Major domain)"/>
    <property type="match status" value="1"/>
</dbReference>
<dbReference type="OrthoDB" id="2161780at2759"/>
<dbReference type="InterPro" id="IPR002129">
    <property type="entry name" value="PyrdxlP-dep_de-COase"/>
</dbReference>
<evidence type="ECO:0000256" key="1">
    <source>
        <dbReference type="ARBA" id="ARBA00001933"/>
    </source>
</evidence>
<dbReference type="PANTHER" id="PTHR11999:SF165">
    <property type="entry name" value="DECARBOXYLASE, PUTATIVE (AFU_ORTHOLOGUE AFUA_2G04980)-RELATED"/>
    <property type="match status" value="1"/>
</dbReference>
<dbReference type="SUPFAM" id="SSF53383">
    <property type="entry name" value="PLP-dependent transferases"/>
    <property type="match status" value="1"/>
</dbReference>
<reference evidence="7" key="1">
    <citation type="submission" date="2020-05" db="EMBL/GenBank/DDBJ databases">
        <title>Mycena genomes resolve the evolution of fungal bioluminescence.</title>
        <authorList>
            <person name="Tsai I.J."/>
        </authorList>
    </citation>
    <scope>NUCLEOTIDE SEQUENCE</scope>
    <source>
        <strain evidence="7">171206Taipei</strain>
    </source>
</reference>
<evidence type="ECO:0000256" key="5">
    <source>
        <dbReference type="PIRSR" id="PIRSR602129-50"/>
    </source>
</evidence>
<dbReference type="EMBL" id="JACAZF010000006">
    <property type="protein sequence ID" value="KAF7301111.1"/>
    <property type="molecule type" value="Genomic_DNA"/>
</dbReference>
<dbReference type="Pfam" id="PF00282">
    <property type="entry name" value="Pyridoxal_deC"/>
    <property type="match status" value="1"/>
</dbReference>
<dbReference type="GO" id="GO:0016831">
    <property type="term" value="F:carboxy-lyase activity"/>
    <property type="evidence" value="ECO:0007669"/>
    <property type="project" value="TreeGrafter"/>
</dbReference>
<accession>A0A8H6W331</accession>
<comment type="similarity">
    <text evidence="2 6">Belongs to the group II decarboxylase family.</text>
</comment>
<evidence type="ECO:0000256" key="3">
    <source>
        <dbReference type="ARBA" id="ARBA00022898"/>
    </source>
</evidence>
<feature type="modified residue" description="N6-(pyridoxal phosphate)lysine" evidence="5">
    <location>
        <position position="319"/>
    </location>
</feature>
<evidence type="ECO:0008006" key="9">
    <source>
        <dbReference type="Google" id="ProtNLM"/>
    </source>
</evidence>
<evidence type="ECO:0000256" key="2">
    <source>
        <dbReference type="ARBA" id="ARBA00009533"/>
    </source>
</evidence>
<keyword evidence="3 5" id="KW-0663">Pyridoxal phosphate</keyword>
<name>A0A8H6W331_9AGAR</name>
<gene>
    <name evidence="7" type="ORF">MIND_00675100</name>
</gene>